<comment type="caution">
    <text evidence="3">The sequence shown here is derived from an EMBL/GenBank/DDBJ whole genome shotgun (WGS) entry which is preliminary data.</text>
</comment>
<evidence type="ECO:0000313" key="3">
    <source>
        <dbReference type="EMBL" id="MEE6258618.1"/>
    </source>
</evidence>
<keyword evidence="1" id="KW-1133">Transmembrane helix</keyword>
<protein>
    <submittedName>
        <fullName evidence="3">PH domain-containing protein</fullName>
    </submittedName>
</protein>
<dbReference type="RefSeq" id="WP_331213828.1">
    <property type="nucleotide sequence ID" value="NZ_JAZGQK010000006.1"/>
</dbReference>
<name>A0ABU7RQ43_9ACTN</name>
<sequence length="149" mass="16108">MTPRWRVRPTLPVVKFGGAALLLGLGTFLAANDNDPVQLGIAVLAAAGLLLWGIRDLAAPVRLAVDPAGITVISGYAGRRHLPWTEIERIRVDTRTRLGLRTETLEIDTGESLHLLGRNDLGTEPAEVADVLHRFRATYSTGVTGEPPR</sequence>
<feature type="domain" description="Low molecular weight protein antigen 6 PH" evidence="2">
    <location>
        <begin position="61"/>
        <end position="136"/>
    </location>
</feature>
<gene>
    <name evidence="3" type="ORF">V1633_08960</name>
</gene>
<reference evidence="3 4" key="1">
    <citation type="submission" date="2024-01" db="EMBL/GenBank/DDBJ databases">
        <title>Genome insights into Plantactinospora sonchi sp. nov.</title>
        <authorList>
            <person name="Wang L."/>
        </authorList>
    </citation>
    <scope>NUCLEOTIDE SEQUENCE [LARGE SCALE GENOMIC DNA]</scope>
    <source>
        <strain evidence="3 4">NEAU-QY2</strain>
    </source>
</reference>
<evidence type="ECO:0000313" key="4">
    <source>
        <dbReference type="Proteomes" id="UP001332243"/>
    </source>
</evidence>
<feature type="transmembrane region" description="Helical" evidence="1">
    <location>
        <begin position="37"/>
        <end position="54"/>
    </location>
</feature>
<keyword evidence="1" id="KW-0812">Transmembrane</keyword>
<dbReference type="Pfam" id="PF10756">
    <property type="entry name" value="bPH_6"/>
    <property type="match status" value="1"/>
</dbReference>
<keyword evidence="1" id="KW-0472">Membrane</keyword>
<keyword evidence="4" id="KW-1185">Reference proteome</keyword>
<evidence type="ECO:0000256" key="1">
    <source>
        <dbReference type="SAM" id="Phobius"/>
    </source>
</evidence>
<dbReference type="EMBL" id="JAZGQK010000006">
    <property type="protein sequence ID" value="MEE6258618.1"/>
    <property type="molecule type" value="Genomic_DNA"/>
</dbReference>
<proteinExistence type="predicted"/>
<evidence type="ECO:0000259" key="2">
    <source>
        <dbReference type="Pfam" id="PF10756"/>
    </source>
</evidence>
<dbReference type="Proteomes" id="UP001332243">
    <property type="component" value="Unassembled WGS sequence"/>
</dbReference>
<dbReference type="InterPro" id="IPR019692">
    <property type="entry name" value="CFP-6_PH"/>
</dbReference>
<accession>A0ABU7RQ43</accession>
<organism evidence="3 4">
    <name type="scientific">Plantactinospora sonchi</name>
    <dbReference type="NCBI Taxonomy" id="1544735"/>
    <lineage>
        <taxon>Bacteria</taxon>
        <taxon>Bacillati</taxon>
        <taxon>Actinomycetota</taxon>
        <taxon>Actinomycetes</taxon>
        <taxon>Micromonosporales</taxon>
        <taxon>Micromonosporaceae</taxon>
        <taxon>Plantactinospora</taxon>
    </lineage>
</organism>
<feature type="transmembrane region" description="Helical" evidence="1">
    <location>
        <begin position="12"/>
        <end position="31"/>
    </location>
</feature>